<sequence>MTDTTTEATEKSRKLKKTLFALGLGGVAGFLGAFGFMQLADTGTLGDLGASREIAALVGVTYLVTAIAVLAGVVAPKAGASFLNVEDAEELREQKYQLSMSGLGMVTAGAALIVAALAAPAGPNAPSSALLAIVGLMIVAIYASIASHKRQDELMRAIGRETGATAFYLLFFVGGGWAIAAHLDYTAGPAPLDSGA</sequence>
<comment type="caution">
    <text evidence="2">The sequence shown here is derived from an EMBL/GenBank/DDBJ whole genome shotgun (WGS) entry which is preliminary data.</text>
</comment>
<dbReference type="EMBL" id="BMID01000001">
    <property type="protein sequence ID" value="GGA08382.1"/>
    <property type="molecule type" value="Genomic_DNA"/>
</dbReference>
<evidence type="ECO:0000313" key="3">
    <source>
        <dbReference type="Proteomes" id="UP000603317"/>
    </source>
</evidence>
<feature type="transmembrane region" description="Helical" evidence="1">
    <location>
        <begin position="19"/>
        <end position="39"/>
    </location>
</feature>
<keyword evidence="1" id="KW-0812">Transmembrane</keyword>
<keyword evidence="1" id="KW-1133">Transmembrane helix</keyword>
<name>A0ABQ1FEN5_9SPHN</name>
<evidence type="ECO:0000256" key="1">
    <source>
        <dbReference type="SAM" id="Phobius"/>
    </source>
</evidence>
<keyword evidence="1" id="KW-0472">Membrane</keyword>
<accession>A0ABQ1FEN5</accession>
<gene>
    <name evidence="2" type="ORF">GCM10010923_18270</name>
</gene>
<feature type="transmembrane region" description="Helical" evidence="1">
    <location>
        <begin position="96"/>
        <end position="119"/>
    </location>
</feature>
<feature type="transmembrane region" description="Helical" evidence="1">
    <location>
        <begin position="54"/>
        <end position="75"/>
    </location>
</feature>
<reference evidence="3" key="1">
    <citation type="journal article" date="2019" name="Int. J. Syst. Evol. Microbiol.">
        <title>The Global Catalogue of Microorganisms (GCM) 10K type strain sequencing project: providing services to taxonomists for standard genome sequencing and annotation.</title>
        <authorList>
            <consortium name="The Broad Institute Genomics Platform"/>
            <consortium name="The Broad Institute Genome Sequencing Center for Infectious Disease"/>
            <person name="Wu L."/>
            <person name="Ma J."/>
        </authorList>
    </citation>
    <scope>NUCLEOTIDE SEQUENCE [LARGE SCALE GENOMIC DNA]</scope>
    <source>
        <strain evidence="3">CGMCC 1.15297</strain>
    </source>
</reference>
<protein>
    <submittedName>
        <fullName evidence="2">Uncharacterized protein</fullName>
    </submittedName>
</protein>
<keyword evidence="3" id="KW-1185">Reference proteome</keyword>
<feature type="transmembrane region" description="Helical" evidence="1">
    <location>
        <begin position="166"/>
        <end position="183"/>
    </location>
</feature>
<feature type="transmembrane region" description="Helical" evidence="1">
    <location>
        <begin position="125"/>
        <end position="145"/>
    </location>
</feature>
<evidence type="ECO:0000313" key="2">
    <source>
        <dbReference type="EMBL" id="GGA08382.1"/>
    </source>
</evidence>
<dbReference type="Proteomes" id="UP000603317">
    <property type="component" value="Unassembled WGS sequence"/>
</dbReference>
<organism evidence="2 3">
    <name type="scientific">Blastomonas marina</name>
    <dbReference type="NCBI Taxonomy" id="1867408"/>
    <lineage>
        <taxon>Bacteria</taxon>
        <taxon>Pseudomonadati</taxon>
        <taxon>Pseudomonadota</taxon>
        <taxon>Alphaproteobacteria</taxon>
        <taxon>Sphingomonadales</taxon>
        <taxon>Sphingomonadaceae</taxon>
        <taxon>Blastomonas</taxon>
    </lineage>
</organism>
<proteinExistence type="predicted"/>
<dbReference type="RefSeq" id="WP_188642400.1">
    <property type="nucleotide sequence ID" value="NZ_BMID01000001.1"/>
</dbReference>